<keyword evidence="1" id="KW-0472">Membrane</keyword>
<organism evidence="2 3">
    <name type="scientific">Cellulophaga geojensis KL-A</name>
    <dbReference type="NCBI Taxonomy" id="1328323"/>
    <lineage>
        <taxon>Bacteria</taxon>
        <taxon>Pseudomonadati</taxon>
        <taxon>Bacteroidota</taxon>
        <taxon>Flavobacteriia</taxon>
        <taxon>Flavobacteriales</taxon>
        <taxon>Flavobacteriaceae</taxon>
        <taxon>Cellulophaga</taxon>
    </lineage>
</organism>
<feature type="transmembrane region" description="Helical" evidence="1">
    <location>
        <begin position="6"/>
        <end position="30"/>
    </location>
</feature>
<sequence>MIDNFEILYGITSIIYALIAIATTIGAIIYTTKKKGIAGVFMIIGSVVSFLCSIAYPLIAALTSSLNLEPEQLMLANYSVNILSCFFSIIFVTGFILAVSKLKKDS</sequence>
<keyword evidence="3" id="KW-1185">Reference proteome</keyword>
<dbReference type="RefSeq" id="WP_013619597.1">
    <property type="nucleotide sequence ID" value="NZ_ARZX01000010.1"/>
</dbReference>
<feature type="transmembrane region" description="Helical" evidence="1">
    <location>
        <begin position="37"/>
        <end position="59"/>
    </location>
</feature>
<evidence type="ECO:0000256" key="1">
    <source>
        <dbReference type="SAM" id="Phobius"/>
    </source>
</evidence>
<proteinExistence type="predicted"/>
<evidence type="ECO:0000313" key="2">
    <source>
        <dbReference type="EMBL" id="EWH13488.1"/>
    </source>
</evidence>
<dbReference type="Proteomes" id="UP000019275">
    <property type="component" value="Unassembled WGS sequence"/>
</dbReference>
<evidence type="ECO:0000313" key="3">
    <source>
        <dbReference type="Proteomes" id="UP000019275"/>
    </source>
</evidence>
<protein>
    <submittedName>
        <fullName evidence="2">Uncharacterized protein</fullName>
    </submittedName>
</protein>
<accession>A0ABN0RNW5</accession>
<dbReference type="EMBL" id="ARZX01000010">
    <property type="protein sequence ID" value="EWH13488.1"/>
    <property type="molecule type" value="Genomic_DNA"/>
</dbReference>
<comment type="caution">
    <text evidence="2">The sequence shown here is derived from an EMBL/GenBank/DDBJ whole genome shotgun (WGS) entry which is preliminary data.</text>
</comment>
<gene>
    <name evidence="2" type="ORF">KLA_09089</name>
</gene>
<feature type="transmembrane region" description="Helical" evidence="1">
    <location>
        <begin position="79"/>
        <end position="99"/>
    </location>
</feature>
<keyword evidence="1" id="KW-0812">Transmembrane</keyword>
<reference evidence="2 3" key="1">
    <citation type="journal article" date="2014" name="Genome Announc.">
        <title>Draft Genome Sequence of the Carrageenan-Degrading Bacterium Cellulophaga sp. Strain KL-A, Isolated from Decaying Marine Algae.</title>
        <authorList>
            <person name="Shan D."/>
            <person name="Ying J."/>
            <person name="Li X."/>
            <person name="Gao Z."/>
            <person name="Wei G."/>
            <person name="Shao Z."/>
        </authorList>
    </citation>
    <scope>NUCLEOTIDE SEQUENCE [LARGE SCALE GENOMIC DNA]</scope>
    <source>
        <strain evidence="2 3">KL-A</strain>
    </source>
</reference>
<name>A0ABN0RNW5_9FLAO</name>
<keyword evidence="1" id="KW-1133">Transmembrane helix</keyword>